<feature type="compositionally biased region" description="Polar residues" evidence="10">
    <location>
        <begin position="15"/>
        <end position="45"/>
    </location>
</feature>
<dbReference type="FunFam" id="2.30.29.30:FF:000001">
    <property type="entry name" value="Erythrocyte membrane protein band 4.1"/>
    <property type="match status" value="2"/>
</dbReference>
<name>T1IL92_STRMM</name>
<feature type="compositionally biased region" description="Basic and acidic residues" evidence="10">
    <location>
        <begin position="1741"/>
        <end position="1754"/>
    </location>
</feature>
<dbReference type="SUPFAM" id="SSF50729">
    <property type="entry name" value="PH domain-like"/>
    <property type="match status" value="2"/>
</dbReference>
<dbReference type="GO" id="GO:0005856">
    <property type="term" value="C:cytoskeleton"/>
    <property type="evidence" value="ECO:0007669"/>
    <property type="project" value="UniProtKB-SubCell"/>
</dbReference>
<dbReference type="SMART" id="SM01195">
    <property type="entry name" value="FA"/>
    <property type="match status" value="1"/>
</dbReference>
<dbReference type="InterPro" id="IPR019749">
    <property type="entry name" value="Band_41_domain"/>
</dbReference>
<feature type="compositionally biased region" description="Basic and acidic residues" evidence="10">
    <location>
        <begin position="710"/>
        <end position="773"/>
    </location>
</feature>
<dbReference type="PRINTS" id="PR00661">
    <property type="entry name" value="ERMFAMILY"/>
</dbReference>
<dbReference type="FunFam" id="3.10.20.90:FF:000002">
    <property type="entry name" value="Erythrocyte protein band 4.1-like 3"/>
    <property type="match status" value="1"/>
</dbReference>
<dbReference type="PRINTS" id="PR00935">
    <property type="entry name" value="BAND41"/>
</dbReference>
<dbReference type="GO" id="GO:0005912">
    <property type="term" value="C:adherens junction"/>
    <property type="evidence" value="ECO:0007669"/>
    <property type="project" value="UniProtKB-SubCell"/>
</dbReference>
<evidence type="ECO:0000256" key="10">
    <source>
        <dbReference type="SAM" id="MobiDB-lite"/>
    </source>
</evidence>
<dbReference type="InterPro" id="IPR035963">
    <property type="entry name" value="FERM_2"/>
</dbReference>
<reference evidence="12" key="2">
    <citation type="submission" date="2015-02" db="UniProtKB">
        <authorList>
            <consortium name="EnsemblMetazoa"/>
        </authorList>
    </citation>
    <scope>IDENTIFICATION</scope>
</reference>
<keyword evidence="5" id="KW-0597">Phosphoprotein</keyword>
<keyword evidence="8" id="KW-0206">Cytoskeleton</keyword>
<keyword evidence="7" id="KW-0009">Actin-binding</keyword>
<dbReference type="Pfam" id="PF08736">
    <property type="entry name" value="FA"/>
    <property type="match status" value="1"/>
</dbReference>
<feature type="compositionally biased region" description="Polar residues" evidence="10">
    <location>
        <begin position="1027"/>
        <end position="1042"/>
    </location>
</feature>
<feature type="compositionally biased region" description="Acidic residues" evidence="10">
    <location>
        <begin position="1077"/>
        <end position="1089"/>
    </location>
</feature>
<feature type="compositionally biased region" description="Basic and acidic residues" evidence="10">
    <location>
        <begin position="782"/>
        <end position="841"/>
    </location>
</feature>
<dbReference type="Pfam" id="PF05902">
    <property type="entry name" value="4_1_CTD"/>
    <property type="match status" value="2"/>
</dbReference>
<feature type="compositionally biased region" description="Basic and acidic residues" evidence="10">
    <location>
        <begin position="613"/>
        <end position="630"/>
    </location>
</feature>
<evidence type="ECO:0000313" key="13">
    <source>
        <dbReference type="Proteomes" id="UP000014500"/>
    </source>
</evidence>
<keyword evidence="4" id="KW-0963">Cytoplasm</keyword>
<dbReference type="GO" id="GO:0005886">
    <property type="term" value="C:plasma membrane"/>
    <property type="evidence" value="ECO:0007669"/>
    <property type="project" value="TreeGrafter"/>
</dbReference>
<dbReference type="Pfam" id="PF00373">
    <property type="entry name" value="FERM_M"/>
    <property type="match status" value="2"/>
</dbReference>
<feature type="compositionally biased region" description="Basic and acidic residues" evidence="10">
    <location>
        <begin position="542"/>
        <end position="558"/>
    </location>
</feature>
<dbReference type="PANTHER" id="PTHR23280:SF21">
    <property type="entry name" value="PROTEIN 4.1 HOMOLOG"/>
    <property type="match status" value="1"/>
</dbReference>
<feature type="region of interest" description="Disordered" evidence="10">
    <location>
        <begin position="369"/>
        <end position="1099"/>
    </location>
</feature>
<feature type="compositionally biased region" description="Basic and acidic residues" evidence="10">
    <location>
        <begin position="644"/>
        <end position="653"/>
    </location>
</feature>
<dbReference type="PROSITE" id="PS50057">
    <property type="entry name" value="FERM_3"/>
    <property type="match status" value="2"/>
</dbReference>
<evidence type="ECO:0000256" key="3">
    <source>
        <dbReference type="ARBA" id="ARBA00022025"/>
    </source>
</evidence>
<dbReference type="GO" id="GO:0048731">
    <property type="term" value="P:system development"/>
    <property type="evidence" value="ECO:0007669"/>
    <property type="project" value="UniProtKB-ARBA"/>
</dbReference>
<feature type="region of interest" description="Disordered" evidence="10">
    <location>
        <begin position="1673"/>
        <end position="1767"/>
    </location>
</feature>
<feature type="region of interest" description="Disordered" evidence="10">
    <location>
        <begin position="1146"/>
        <end position="1190"/>
    </location>
</feature>
<proteinExistence type="predicted"/>
<dbReference type="PROSITE" id="PS00661">
    <property type="entry name" value="FERM_2"/>
    <property type="match status" value="2"/>
</dbReference>
<dbReference type="SMART" id="SM01196">
    <property type="entry name" value="FERM_C"/>
    <property type="match status" value="2"/>
</dbReference>
<feature type="compositionally biased region" description="Basic and acidic residues" evidence="10">
    <location>
        <begin position="968"/>
        <end position="1017"/>
    </location>
</feature>
<dbReference type="HOGENOM" id="CLU_238193_0_0_1"/>
<dbReference type="GO" id="GO:0003779">
    <property type="term" value="F:actin binding"/>
    <property type="evidence" value="ECO:0007669"/>
    <property type="project" value="UniProtKB-KW"/>
</dbReference>
<keyword evidence="13" id="KW-1185">Reference proteome</keyword>
<dbReference type="InterPro" id="IPR000299">
    <property type="entry name" value="FERM_domain"/>
</dbReference>
<dbReference type="Gene3D" id="2.30.29.30">
    <property type="entry name" value="Pleckstrin-homology domain (PH domain)/Phosphotyrosine-binding domain (PTB)"/>
    <property type="match status" value="2"/>
</dbReference>
<feature type="domain" description="FERM" evidence="11">
    <location>
        <begin position="53"/>
        <end position="334"/>
    </location>
</feature>
<feature type="compositionally biased region" description="Acidic residues" evidence="10">
    <location>
        <begin position="1152"/>
        <end position="1164"/>
    </location>
</feature>
<dbReference type="OMA" id="PEHTIEY"/>
<feature type="compositionally biased region" description="Basic and acidic residues" evidence="10">
    <location>
        <begin position="1048"/>
        <end position="1057"/>
    </location>
</feature>
<dbReference type="InterPro" id="IPR019748">
    <property type="entry name" value="FERM_central"/>
</dbReference>
<feature type="compositionally biased region" description="Basic and acidic residues" evidence="10">
    <location>
        <begin position="849"/>
        <end position="957"/>
    </location>
</feature>
<dbReference type="Pfam" id="PF09379">
    <property type="entry name" value="FERM_N"/>
    <property type="match status" value="1"/>
</dbReference>
<dbReference type="STRING" id="126957.T1IL92"/>
<organism evidence="12 13">
    <name type="scientific">Strigamia maritima</name>
    <name type="common">European centipede</name>
    <name type="synonym">Geophilus maritimus</name>
    <dbReference type="NCBI Taxonomy" id="126957"/>
    <lineage>
        <taxon>Eukaryota</taxon>
        <taxon>Metazoa</taxon>
        <taxon>Ecdysozoa</taxon>
        <taxon>Arthropoda</taxon>
        <taxon>Myriapoda</taxon>
        <taxon>Chilopoda</taxon>
        <taxon>Pleurostigmophora</taxon>
        <taxon>Geophilomorpha</taxon>
        <taxon>Linotaeniidae</taxon>
        <taxon>Strigamia</taxon>
    </lineage>
</organism>
<dbReference type="InterPro" id="IPR008379">
    <property type="entry name" value="Band_4.1_C"/>
</dbReference>
<dbReference type="InterPro" id="IPR019747">
    <property type="entry name" value="FERM_CS"/>
</dbReference>
<feature type="compositionally biased region" description="Basic and acidic residues" evidence="10">
    <location>
        <begin position="500"/>
        <end position="515"/>
    </location>
</feature>
<feature type="compositionally biased region" description="Basic and acidic residues" evidence="10">
    <location>
        <begin position="458"/>
        <end position="474"/>
    </location>
</feature>
<dbReference type="InterPro" id="IPR014352">
    <property type="entry name" value="FERM/acyl-CoA-bd_prot_sf"/>
</dbReference>
<dbReference type="InterPro" id="IPR014847">
    <property type="entry name" value="FA"/>
</dbReference>
<comment type="subcellular location">
    <subcellularLocation>
        <location evidence="2">Cell junction</location>
        <location evidence="2">Adherens junction</location>
    </subcellularLocation>
    <subcellularLocation>
        <location evidence="9">Cell projection</location>
        <location evidence="9">Rhabdomere</location>
    </subcellularLocation>
    <subcellularLocation>
        <location evidence="1">Cytoplasm</location>
        <location evidence="1">Cytoskeleton</location>
    </subcellularLocation>
</comment>
<dbReference type="CDD" id="cd13184">
    <property type="entry name" value="FERM_C_4_1_family"/>
    <property type="match status" value="2"/>
</dbReference>
<dbReference type="InterPro" id="IPR018980">
    <property type="entry name" value="FERM_PH-like_C"/>
</dbReference>
<feature type="compositionally biased region" description="Basic and acidic residues" evidence="10">
    <location>
        <begin position="401"/>
        <end position="411"/>
    </location>
</feature>
<evidence type="ECO:0000256" key="7">
    <source>
        <dbReference type="ARBA" id="ARBA00023203"/>
    </source>
</evidence>
<dbReference type="InterPro" id="IPR029071">
    <property type="entry name" value="Ubiquitin-like_domsf"/>
</dbReference>
<dbReference type="GO" id="GO:0009887">
    <property type="term" value="P:animal organ morphogenesis"/>
    <property type="evidence" value="ECO:0007669"/>
    <property type="project" value="UniProtKB-ARBA"/>
</dbReference>
<dbReference type="GO" id="GO:0005198">
    <property type="term" value="F:structural molecule activity"/>
    <property type="evidence" value="ECO:0007669"/>
    <property type="project" value="InterPro"/>
</dbReference>
<evidence type="ECO:0000256" key="2">
    <source>
        <dbReference type="ARBA" id="ARBA00004536"/>
    </source>
</evidence>
<dbReference type="Pfam" id="PF09380">
    <property type="entry name" value="FERM_C"/>
    <property type="match status" value="2"/>
</dbReference>
<evidence type="ECO:0000313" key="12">
    <source>
        <dbReference type="EnsemblMetazoa" id="SMAR001712-PA"/>
    </source>
</evidence>
<dbReference type="eggNOG" id="KOG3527">
    <property type="taxonomic scope" value="Eukaryota"/>
</dbReference>
<sequence>MMAEEKLEQEKSTDGNKVTTPTQENGPAVTVASNKQENRENVISSAPSSGRQILCRVKLLDGTDFECHVEKKVKGQDLLDKIADFNNLLEKDYFGITYKDSSDQKNWLVNDKKISKQIQNGPWVFNFEVKFYPPDPAQLQEDITRYQLCLQIRNDILSGKLPCSFVTHALLGSYIVQSELGDYDPEEHGRDYLKDFRFAPNQTSELEEKVMELHKTHKGQTPAEAELHYLENAKKLAMYGVDLHQAKDSEGVDIMLGVCASGLLVYRDRLRINRFAWPKILKISYKRNNFYIKIRPGEFEQFESTIGFKLANHRAAKRLWKVCVEHHTFFRLMTPEPLQKSNTLFPRFGSKFRYSGRTQYQTRMASALIDRPGPNFDRTQSHKRYSGRTTRSMDALGYRPPPDERFEENKRNTISGPPRPGRFSYADEKDEDKMAPPPPLEEKKKIIGGVAVLPPVVDTKRRKEADKSGPESPKKSSSRSSLDTNLSRTPQSMVTSTPLRADKENKENRQPEHTIEYQYTHEGVPSERKPLSVRELGFTYTGKEKEPGDWKQRDEQRSPGRTQTAQAFNYAPGAEMTKKNKMEEPDDEENEKNIEKKAKKSTLGSFFGKKSSPSKEKMSESGKKSPDGSEGRVSPLAVSETVAENEKSFEKPAKKSALVSIFGKKSSSKEEKADESGKKSTLDDSRSSEDTEGRVSPLGVVVSVSDEREEGGVKLPRKETKEEKRERERREKEAKREKAREEKEAKKREKEMKKEQEKMEREMREKAKKEKAALEAAAVAAAKEEKERLEKEKADMEKERKLKEKMAETEEKERKLAENEEKLRKEKEKIAEDEEKARKLAESLLLAANEEKSRKEKEKLAKNEGKGRKSPENDEKSRKEKEKAAKSEGKGRKSPEFDEKSRKEAEKLSKSEERLRKEKEKQAENEEKARKITENEEKALKQAEADEKSRNDKEKLALEAAAAIVVDKQAEKREKAEREKAEKERKKKEKEQKAKEAKEKKEKELRDKKEAKLLAKEAKKKKKPDTDTSMGSEDTLNISRDTASPDPNDPKNAQKDAKKMKKTAFSAPTGRKHSDDDGSSSDDLAEYAEDTLPRSESLADAVKERPFVRASPVGGRISGTYAVGYDKSPVSPTRVVKKHVVKKTIKTNPDGSTEEVEEYVEVGPDDSGPTGARIATRMSGSPTRPGPRSTVYKVQEKEKVEGKPTTMTQATAGTVTSVTSKKVSLEGDTASQLEEQKSFSAMTSTSATRSEQRIVTQQLTKSTKVITGDMDSMPIVKTEPYKYEPSSAPITKQSTTTVPVVLTETMKVMAIEQDPSLSKFNDAPSEIISSQTISSKTRTVETVTYKTEKDGAVETRVEQKITIQSDGDPIDHDKALVDAIQEATMMNPDMTKKVKGQDLLDKIADFNNLLEKDYFGITYKDSLNQKNWLDNDMTISKQIQNASWVFDFEVKFYPPDPADLQEDITRHQFCLQIRNDILSGKLPCSFVTRALLGSYIVQSELGDYDPEEHGRDYLKDFRFAPNQTSELEEKVMELHKTHKGQTPAEAELHYLENAKKLAMYGVDLHQAKDSEGVDIMLGVCASGLLVYRDRLRINRFVWPKILKISYKKNNFYVKIRPEEFEQSKSINRFNLANHRAAKRLWKVCVEHHTFFRLMTPEPLQKSNTLDCDLVNTNNAVGYHPPPDESSEEDKQNTISEPPVDEIDEGLMVPPPPQEEKKTEPSSEPITKQSTTTVPELLSNHKTKEDGAIETRGEQKISIQSDGDPFDHDKALMDAIQEAIMMNPDMTVEKIDIPQQSK</sequence>
<dbReference type="EMBL" id="JH430753">
    <property type="status" value="NOT_ANNOTATED_CDS"/>
    <property type="molecule type" value="Genomic_DNA"/>
</dbReference>
<feature type="compositionally biased region" description="Polar residues" evidence="10">
    <location>
        <begin position="482"/>
        <end position="498"/>
    </location>
</feature>
<dbReference type="Proteomes" id="UP000014500">
    <property type="component" value="Unassembled WGS sequence"/>
</dbReference>
<evidence type="ECO:0000259" key="11">
    <source>
        <dbReference type="PROSITE" id="PS50057"/>
    </source>
</evidence>
<evidence type="ECO:0000256" key="5">
    <source>
        <dbReference type="ARBA" id="ARBA00022553"/>
    </source>
</evidence>
<dbReference type="CDD" id="cd14473">
    <property type="entry name" value="FERM_B-lobe"/>
    <property type="match status" value="2"/>
</dbReference>
<feature type="compositionally biased region" description="Basic and acidic residues" evidence="10">
    <location>
        <begin position="667"/>
        <end position="693"/>
    </location>
</feature>
<feature type="region of interest" description="Disordered" evidence="10">
    <location>
        <begin position="1"/>
        <end position="45"/>
    </location>
</feature>
<feature type="compositionally biased region" description="Basic and acidic residues" evidence="10">
    <location>
        <begin position="425"/>
        <end position="445"/>
    </location>
</feature>
<evidence type="ECO:0000256" key="4">
    <source>
        <dbReference type="ARBA" id="ARBA00022490"/>
    </source>
</evidence>
<dbReference type="Gene3D" id="1.20.80.10">
    <property type="match status" value="2"/>
</dbReference>
<dbReference type="PANTHER" id="PTHR23280">
    <property type="entry name" value="4.1 G PROTEIN"/>
    <property type="match status" value="1"/>
</dbReference>
<dbReference type="SMART" id="SM00295">
    <property type="entry name" value="B41"/>
    <property type="match status" value="2"/>
</dbReference>
<feature type="compositionally biased region" description="Basic and acidic residues" evidence="10">
    <location>
        <begin position="1"/>
        <end position="14"/>
    </location>
</feature>
<dbReference type="EnsemblMetazoa" id="SMAR001712-RA">
    <property type="protein sequence ID" value="SMAR001712-PA"/>
    <property type="gene ID" value="SMAR001712"/>
</dbReference>
<evidence type="ECO:0000256" key="9">
    <source>
        <dbReference type="ARBA" id="ARBA00043944"/>
    </source>
</evidence>
<dbReference type="FunFam" id="1.20.80.10:FF:000001">
    <property type="entry name" value="Erythrocyte membrane protein band 4.1"/>
    <property type="match status" value="2"/>
</dbReference>
<reference evidence="13" key="1">
    <citation type="submission" date="2011-05" db="EMBL/GenBank/DDBJ databases">
        <authorList>
            <person name="Richards S.R."/>
            <person name="Qu J."/>
            <person name="Jiang H."/>
            <person name="Jhangiani S.N."/>
            <person name="Agravi P."/>
            <person name="Goodspeed R."/>
            <person name="Gross S."/>
            <person name="Mandapat C."/>
            <person name="Jackson L."/>
            <person name="Mathew T."/>
            <person name="Pu L."/>
            <person name="Thornton R."/>
            <person name="Saada N."/>
            <person name="Wilczek-Boney K.B."/>
            <person name="Lee S."/>
            <person name="Kovar C."/>
            <person name="Wu Y."/>
            <person name="Scherer S.E."/>
            <person name="Worley K.C."/>
            <person name="Muzny D.M."/>
            <person name="Gibbs R."/>
        </authorList>
    </citation>
    <scope>NUCLEOTIDE SEQUENCE</scope>
    <source>
        <strain evidence="13">Brora</strain>
    </source>
</reference>
<dbReference type="Gene3D" id="3.10.20.90">
    <property type="entry name" value="Phosphatidylinositol 3-kinase Catalytic Subunit, Chain A, domain 1"/>
    <property type="match status" value="2"/>
</dbReference>
<evidence type="ECO:0000256" key="8">
    <source>
        <dbReference type="ARBA" id="ARBA00023212"/>
    </source>
</evidence>
<keyword evidence="6" id="KW-0965">Cell junction</keyword>
<dbReference type="InterPro" id="IPR000798">
    <property type="entry name" value="Ez/rad/moesin-like"/>
</dbReference>
<evidence type="ECO:0000256" key="6">
    <source>
        <dbReference type="ARBA" id="ARBA00022949"/>
    </source>
</evidence>
<dbReference type="SUPFAM" id="SSF54236">
    <property type="entry name" value="Ubiquitin-like"/>
    <property type="match status" value="2"/>
</dbReference>
<dbReference type="SUPFAM" id="SSF47031">
    <property type="entry name" value="Second domain of FERM"/>
    <property type="match status" value="2"/>
</dbReference>
<accession>T1IL92</accession>
<evidence type="ECO:0000256" key="1">
    <source>
        <dbReference type="ARBA" id="ARBA00004245"/>
    </source>
</evidence>
<dbReference type="InterPro" id="IPR011993">
    <property type="entry name" value="PH-like_dom_sf"/>
</dbReference>
<dbReference type="InterPro" id="IPR018979">
    <property type="entry name" value="FERM_N"/>
</dbReference>
<dbReference type="GO" id="GO:0031032">
    <property type="term" value="P:actomyosin structure organization"/>
    <property type="evidence" value="ECO:0007669"/>
    <property type="project" value="TreeGrafter"/>
</dbReference>
<feature type="domain" description="FERM" evidence="11">
    <location>
        <begin position="1373"/>
        <end position="1655"/>
    </location>
</feature>
<dbReference type="PROSITE" id="PS00660">
    <property type="entry name" value="FERM_1"/>
    <property type="match status" value="1"/>
</dbReference>
<protein>
    <recommendedName>
        <fullName evidence="3">Moesin/ezrin/radixin homolog 1</fullName>
    </recommendedName>
</protein>
<feature type="region of interest" description="Disordered" evidence="10">
    <location>
        <begin position="1111"/>
        <end position="1131"/>
    </location>
</feature>